<proteinExistence type="predicted"/>
<feature type="chain" id="PRO_5014438300" evidence="3">
    <location>
        <begin position="24"/>
        <end position="639"/>
    </location>
</feature>
<keyword evidence="2" id="KW-1133">Transmembrane helix</keyword>
<evidence type="ECO:0000256" key="1">
    <source>
        <dbReference type="SAM" id="Coils"/>
    </source>
</evidence>
<feature type="transmembrane region" description="Helical" evidence="2">
    <location>
        <begin position="208"/>
        <end position="231"/>
    </location>
</feature>
<keyword evidence="5" id="KW-1185">Reference proteome</keyword>
<dbReference type="RefSeq" id="XP_024728387.1">
    <property type="nucleotide sequence ID" value="XM_024881739.1"/>
</dbReference>
<evidence type="ECO:0000256" key="2">
    <source>
        <dbReference type="SAM" id="Phobius"/>
    </source>
</evidence>
<dbReference type="Proteomes" id="UP000235371">
    <property type="component" value="Unassembled WGS sequence"/>
</dbReference>
<dbReference type="InParanoid" id="A0A2J6SL34"/>
<feature type="coiled-coil region" evidence="1">
    <location>
        <begin position="436"/>
        <end position="505"/>
    </location>
</feature>
<organism evidence="4 5">
    <name type="scientific">Hyaloscypha bicolor E</name>
    <dbReference type="NCBI Taxonomy" id="1095630"/>
    <lineage>
        <taxon>Eukaryota</taxon>
        <taxon>Fungi</taxon>
        <taxon>Dikarya</taxon>
        <taxon>Ascomycota</taxon>
        <taxon>Pezizomycotina</taxon>
        <taxon>Leotiomycetes</taxon>
        <taxon>Helotiales</taxon>
        <taxon>Hyaloscyphaceae</taxon>
        <taxon>Hyaloscypha</taxon>
        <taxon>Hyaloscypha bicolor</taxon>
    </lineage>
</organism>
<name>A0A2J6SL34_9HELO</name>
<feature type="transmembrane region" description="Helical" evidence="2">
    <location>
        <begin position="606"/>
        <end position="629"/>
    </location>
</feature>
<feature type="transmembrane region" description="Helical" evidence="2">
    <location>
        <begin position="360"/>
        <end position="377"/>
    </location>
</feature>
<keyword evidence="2" id="KW-0472">Membrane</keyword>
<feature type="transmembrane region" description="Helical" evidence="2">
    <location>
        <begin position="243"/>
        <end position="265"/>
    </location>
</feature>
<evidence type="ECO:0000313" key="4">
    <source>
        <dbReference type="EMBL" id="PMD51483.1"/>
    </source>
</evidence>
<dbReference type="OrthoDB" id="5406607at2759"/>
<dbReference type="AlphaFoldDB" id="A0A2J6SL34"/>
<sequence length="639" mass="70751">MNSSRTWVFAFPIIIYLCTIVEGLPTASPNINVTISVPAGTSDHGDPNLLCTPTKWFDIFTFYLANYFAHAATVKALPGESTTDLAFAVFLAIAFPFSGIARGLQAIARHASFSWGQKSVCGDLQTAARAGALCIVVRNEYWDGRGLSIERVKQTIDQSKHHLEYISPTARKIHGLSKLSEGYSLAILPSNAEVVPSKPHKEGYQQEITLSSSASIPQSMVAIFQVLYASYTLYKTRGDQLNRYGYAAFGLTVIPYIIMSFLNLLGNVSTPDYPALYLVGSAELEEARLKQDTVIDGVIGKVVPVGWGEDSKDYFMGLDRWSLSHKDGHAKTYLAECSPFKTMDGEQPYRGPKPLRRASFLWWGFMILLGTIPYAVIGSLTQFHAAESTEAERVLTMFWLASGVLIGATIPFIGFTFHEMVEIIKGSFSQKAWNEARRARQTAEAAKKDADEAMEAAQATVGIANETKRVADKVAEDAKEAREVLEERKEDLEKAQHEFDSQRSAAVTKTDSQLQMLYDARDSLDKKWIITLQQNIKAAKEPSSALQTIQTLQTKSDALYHEYKDYQIEAEIAKDRATEKFKFSRRAMLRAEDLAKAEEDRAKAAVVFLISLMFCAGAIGGFVVVGQMLKDYGSCLLLS</sequence>
<accession>A0A2J6SL34</accession>
<feature type="transmembrane region" description="Helical" evidence="2">
    <location>
        <begin position="397"/>
        <end position="417"/>
    </location>
</feature>
<feature type="transmembrane region" description="Helical" evidence="2">
    <location>
        <begin position="85"/>
        <end position="104"/>
    </location>
</feature>
<evidence type="ECO:0000313" key="5">
    <source>
        <dbReference type="Proteomes" id="UP000235371"/>
    </source>
</evidence>
<gene>
    <name evidence="4" type="ORF">K444DRAFT_620586</name>
</gene>
<dbReference type="CDD" id="cd06503">
    <property type="entry name" value="ATP-synt_Fo_b"/>
    <property type="match status" value="1"/>
</dbReference>
<keyword evidence="1" id="KW-0175">Coiled coil</keyword>
<keyword evidence="2" id="KW-0812">Transmembrane</keyword>
<feature type="signal peptide" evidence="3">
    <location>
        <begin position="1"/>
        <end position="23"/>
    </location>
</feature>
<protein>
    <submittedName>
        <fullName evidence="4">Uncharacterized protein</fullName>
    </submittedName>
</protein>
<dbReference type="GeneID" id="36589816"/>
<keyword evidence="3" id="KW-0732">Signal</keyword>
<dbReference type="EMBL" id="KZ613912">
    <property type="protein sequence ID" value="PMD51483.1"/>
    <property type="molecule type" value="Genomic_DNA"/>
</dbReference>
<reference evidence="4 5" key="1">
    <citation type="submission" date="2016-04" db="EMBL/GenBank/DDBJ databases">
        <title>A degradative enzymes factory behind the ericoid mycorrhizal symbiosis.</title>
        <authorList>
            <consortium name="DOE Joint Genome Institute"/>
            <person name="Martino E."/>
            <person name="Morin E."/>
            <person name="Grelet G."/>
            <person name="Kuo A."/>
            <person name="Kohler A."/>
            <person name="Daghino S."/>
            <person name="Barry K."/>
            <person name="Choi C."/>
            <person name="Cichocki N."/>
            <person name="Clum A."/>
            <person name="Copeland A."/>
            <person name="Hainaut M."/>
            <person name="Haridas S."/>
            <person name="Labutti K."/>
            <person name="Lindquist E."/>
            <person name="Lipzen A."/>
            <person name="Khouja H.-R."/>
            <person name="Murat C."/>
            <person name="Ohm R."/>
            <person name="Olson A."/>
            <person name="Spatafora J."/>
            <person name="Veneault-Fourrey C."/>
            <person name="Henrissat B."/>
            <person name="Grigoriev I."/>
            <person name="Martin F."/>
            <person name="Perotto S."/>
        </authorList>
    </citation>
    <scope>NUCLEOTIDE SEQUENCE [LARGE SCALE GENOMIC DNA]</scope>
    <source>
        <strain evidence="4 5">E</strain>
    </source>
</reference>
<evidence type="ECO:0000256" key="3">
    <source>
        <dbReference type="SAM" id="SignalP"/>
    </source>
</evidence>